<evidence type="ECO:0000256" key="6">
    <source>
        <dbReference type="ARBA" id="ARBA00022679"/>
    </source>
</evidence>
<keyword evidence="7 15" id="KW-0812">Transmembrane</keyword>
<evidence type="ECO:0000256" key="10">
    <source>
        <dbReference type="ARBA" id="ARBA00022840"/>
    </source>
</evidence>
<dbReference type="eggNOG" id="COG2205">
    <property type="taxonomic scope" value="Bacteria"/>
</dbReference>
<dbReference type="Pfam" id="PF00512">
    <property type="entry name" value="HisKA"/>
    <property type="match status" value="1"/>
</dbReference>
<dbReference type="AlphaFoldDB" id="C0EDM7"/>
<evidence type="ECO:0000313" key="17">
    <source>
        <dbReference type="EMBL" id="EEG30434.1"/>
    </source>
</evidence>
<dbReference type="Gene3D" id="1.10.287.130">
    <property type="match status" value="1"/>
</dbReference>
<keyword evidence="18" id="KW-1185">Reference proteome</keyword>
<feature type="domain" description="Histidine kinase" evidence="16">
    <location>
        <begin position="533"/>
        <end position="747"/>
    </location>
</feature>
<dbReference type="EMBL" id="ACEC01000064">
    <property type="protein sequence ID" value="EEG30434.1"/>
    <property type="molecule type" value="Genomic_DNA"/>
</dbReference>
<dbReference type="InterPro" id="IPR003661">
    <property type="entry name" value="HisK_dim/P_dom"/>
</dbReference>
<dbReference type="Gene3D" id="3.30.565.10">
    <property type="entry name" value="Histidine kinase-like ATPase, C-terminal domain"/>
    <property type="match status" value="1"/>
</dbReference>
<dbReference type="FunFam" id="1.10.287.130:FF:000001">
    <property type="entry name" value="Two-component sensor histidine kinase"/>
    <property type="match status" value="1"/>
</dbReference>
<feature type="transmembrane region" description="Helical" evidence="15">
    <location>
        <begin position="290"/>
        <end position="313"/>
    </location>
</feature>
<keyword evidence="13 15" id="KW-0472">Membrane</keyword>
<dbReference type="GO" id="GO:0005524">
    <property type="term" value="F:ATP binding"/>
    <property type="evidence" value="ECO:0007669"/>
    <property type="project" value="UniProtKB-KW"/>
</dbReference>
<dbReference type="InterPro" id="IPR036890">
    <property type="entry name" value="HATPase_C_sf"/>
</dbReference>
<dbReference type="CDD" id="cd00082">
    <property type="entry name" value="HisKA"/>
    <property type="match status" value="1"/>
</dbReference>
<dbReference type="HOGENOM" id="CLU_000445_73_3_9"/>
<keyword evidence="11 15" id="KW-1133">Transmembrane helix</keyword>
<reference evidence="17 18" key="1">
    <citation type="submission" date="2009-01" db="EMBL/GenBank/DDBJ databases">
        <authorList>
            <person name="Fulton L."/>
            <person name="Clifton S."/>
            <person name="Fulton B."/>
            <person name="Xu J."/>
            <person name="Minx P."/>
            <person name="Pepin K.H."/>
            <person name="Johnson M."/>
            <person name="Bhonagiri V."/>
            <person name="Nash W.E."/>
            <person name="Mardis E.R."/>
            <person name="Wilson R.K."/>
        </authorList>
    </citation>
    <scope>NUCLEOTIDE SEQUENCE [LARGE SCALE GENOMIC DNA]</scope>
    <source>
        <strain evidence="17 18">DSM 5476</strain>
    </source>
</reference>
<dbReference type="GO" id="GO:0000155">
    <property type="term" value="F:phosphorelay sensor kinase activity"/>
    <property type="evidence" value="ECO:0007669"/>
    <property type="project" value="InterPro"/>
</dbReference>
<evidence type="ECO:0000259" key="16">
    <source>
        <dbReference type="PROSITE" id="PS50109"/>
    </source>
</evidence>
<dbReference type="SMART" id="SM00387">
    <property type="entry name" value="HATPase_c"/>
    <property type="match status" value="1"/>
</dbReference>
<evidence type="ECO:0000256" key="13">
    <source>
        <dbReference type="ARBA" id="ARBA00023136"/>
    </source>
</evidence>
<evidence type="ECO:0000256" key="1">
    <source>
        <dbReference type="ARBA" id="ARBA00000085"/>
    </source>
</evidence>
<keyword evidence="10" id="KW-0067">ATP-binding</keyword>
<dbReference type="InterPro" id="IPR005467">
    <property type="entry name" value="His_kinase_dom"/>
</dbReference>
<organism evidence="17 18">
    <name type="scientific">[Clostridium] methylpentosum DSM 5476</name>
    <dbReference type="NCBI Taxonomy" id="537013"/>
    <lineage>
        <taxon>Bacteria</taxon>
        <taxon>Bacillati</taxon>
        <taxon>Bacillota</taxon>
        <taxon>Clostridia</taxon>
        <taxon>Eubacteriales</taxon>
        <taxon>Oscillospiraceae</taxon>
        <taxon>Oscillospiraceae incertae sedis</taxon>
    </lineage>
</organism>
<evidence type="ECO:0000256" key="3">
    <source>
        <dbReference type="ARBA" id="ARBA00012438"/>
    </source>
</evidence>
<keyword evidence="5" id="KW-0597">Phosphoprotein</keyword>
<feature type="transmembrane region" description="Helical" evidence="15">
    <location>
        <begin position="334"/>
        <end position="353"/>
    </location>
</feature>
<evidence type="ECO:0000256" key="4">
    <source>
        <dbReference type="ARBA" id="ARBA00022475"/>
    </source>
</evidence>
<dbReference type="PANTHER" id="PTHR45528">
    <property type="entry name" value="SENSOR HISTIDINE KINASE CPXA"/>
    <property type="match status" value="1"/>
</dbReference>
<dbReference type="InterPro" id="IPR036097">
    <property type="entry name" value="HisK_dim/P_sf"/>
</dbReference>
<keyword evidence="9 17" id="KW-0418">Kinase</keyword>
<evidence type="ECO:0000256" key="15">
    <source>
        <dbReference type="SAM" id="Phobius"/>
    </source>
</evidence>
<evidence type="ECO:0000256" key="12">
    <source>
        <dbReference type="ARBA" id="ARBA00023012"/>
    </source>
</evidence>
<evidence type="ECO:0000256" key="5">
    <source>
        <dbReference type="ARBA" id="ARBA00022553"/>
    </source>
</evidence>
<sequence>MQEFSEILEQPFEKPPNEKPEKRQQKLWLAVVSLLLFFATLIGAATMWGVWGAESVAKAVRGESVEESPRQVYFNSFDTAIRQLFTMVQFAGLEQEANLEELRKVDDGAANNVYHTFEMVQQDLRSEYATTLYSVTNFNNYNTVSNLGSASPDSDLLDRMTQQNNLIELTMELGKISVSYYDPNHMAEPVLIYDHTDYNNYAIPPSSYFDVDQLYNSYLNLSNRDEDAESNLFYRYLTEDLSVHEDYTVRILVPMEALDQYGTIRNCYRSYYNAITYTAMDTWKIAGSCALTLACLLFFILFLRHAKVFFCAIGRGIRRIFREFLRLARWCGGWMNKITLEIKLAVLLLYLFVSPPYIGYQPWIVQFYLFIAGVVLFFLLACDLAINRTELFKHNQIRAAIAHYHAFEKKKRFQQRIDLRFALCCGVSVFGLVLMVFGTLGRSFLFVLIGLLMLIVSVLLFYSLNYRSKEDTQTLINMIESMHNGNFQHGLWLPKESDLYVPSLWLNDIRDQVENEVENRIKSERMKVELITNVSHDLKTPLTSMINYIDLLQDEELSPEFANDYVKVLHKKINRLKTMVEDLFDVAKANSGNLEVVKETIELGELIEQTLGEDEAAISGAGLDFRVSDHGQKVYVETDGPKMYRIISNIIGNAVKYAMPGTRVYIDISATDGIAQLTVKNISNYEMQFSAEEIMERFKRGEDSRTTEGSGLGLSIVESFATLLGGRFHVEIDGDLFKAILQFPSVSAAERE</sequence>
<evidence type="ECO:0000256" key="7">
    <source>
        <dbReference type="ARBA" id="ARBA00022692"/>
    </source>
</evidence>
<comment type="subcellular location">
    <subcellularLocation>
        <location evidence="2">Cell membrane</location>
        <topology evidence="2">Multi-pass membrane protein</topology>
    </subcellularLocation>
</comment>
<comment type="catalytic activity">
    <reaction evidence="1">
        <text>ATP + protein L-histidine = ADP + protein N-phospho-L-histidine.</text>
        <dbReference type="EC" id="2.7.13.3"/>
    </reaction>
</comment>
<keyword evidence="12" id="KW-0902">Two-component regulatory system</keyword>
<comment type="caution">
    <text evidence="17">The sequence shown here is derived from an EMBL/GenBank/DDBJ whole genome shotgun (WGS) entry which is preliminary data.</text>
</comment>
<keyword evidence="4" id="KW-1003">Cell membrane</keyword>
<dbReference type="PROSITE" id="PS50109">
    <property type="entry name" value="HIS_KIN"/>
    <property type="match status" value="1"/>
</dbReference>
<feature type="region of interest" description="Disordered" evidence="14">
    <location>
        <begin position="1"/>
        <end position="20"/>
    </location>
</feature>
<evidence type="ECO:0000256" key="8">
    <source>
        <dbReference type="ARBA" id="ARBA00022741"/>
    </source>
</evidence>
<feature type="transmembrane region" description="Helical" evidence="15">
    <location>
        <begin position="419"/>
        <end position="438"/>
    </location>
</feature>
<gene>
    <name evidence="17" type="ORF">CLOSTMETH_01955</name>
</gene>
<dbReference type="PANTHER" id="PTHR45528:SF1">
    <property type="entry name" value="SENSOR HISTIDINE KINASE CPXA"/>
    <property type="match status" value="1"/>
</dbReference>
<dbReference type="SUPFAM" id="SSF55874">
    <property type="entry name" value="ATPase domain of HSP90 chaperone/DNA topoisomerase II/histidine kinase"/>
    <property type="match status" value="1"/>
</dbReference>
<name>C0EDM7_9FIRM</name>
<evidence type="ECO:0000256" key="2">
    <source>
        <dbReference type="ARBA" id="ARBA00004651"/>
    </source>
</evidence>
<evidence type="ECO:0000256" key="9">
    <source>
        <dbReference type="ARBA" id="ARBA00022777"/>
    </source>
</evidence>
<evidence type="ECO:0000256" key="14">
    <source>
        <dbReference type="SAM" id="MobiDB-lite"/>
    </source>
</evidence>
<keyword evidence="6" id="KW-0808">Transferase</keyword>
<evidence type="ECO:0000256" key="11">
    <source>
        <dbReference type="ARBA" id="ARBA00022989"/>
    </source>
</evidence>
<feature type="transmembrane region" description="Helical" evidence="15">
    <location>
        <begin position="365"/>
        <end position="386"/>
    </location>
</feature>
<dbReference type="EC" id="2.7.13.3" evidence="3"/>
<dbReference type="InterPro" id="IPR050398">
    <property type="entry name" value="HssS/ArlS-like"/>
</dbReference>
<dbReference type="Proteomes" id="UP000003340">
    <property type="component" value="Unassembled WGS sequence"/>
</dbReference>
<proteinExistence type="predicted"/>
<dbReference type="SMART" id="SM00388">
    <property type="entry name" value="HisKA"/>
    <property type="match status" value="1"/>
</dbReference>
<evidence type="ECO:0000313" key="18">
    <source>
        <dbReference type="Proteomes" id="UP000003340"/>
    </source>
</evidence>
<reference evidence="17 18" key="2">
    <citation type="submission" date="2009-02" db="EMBL/GenBank/DDBJ databases">
        <title>Draft genome sequence of Clostridium methylpentosum (DSM 5476).</title>
        <authorList>
            <person name="Sudarsanam P."/>
            <person name="Ley R."/>
            <person name="Guruge J."/>
            <person name="Turnbaugh P.J."/>
            <person name="Mahowald M."/>
            <person name="Liep D."/>
            <person name="Gordon J."/>
        </authorList>
    </citation>
    <scope>NUCLEOTIDE SEQUENCE [LARGE SCALE GENOMIC DNA]</scope>
    <source>
        <strain evidence="17 18">DSM 5476</strain>
    </source>
</reference>
<dbReference type="Pfam" id="PF02518">
    <property type="entry name" value="HATPase_c"/>
    <property type="match status" value="1"/>
</dbReference>
<dbReference type="SUPFAM" id="SSF47384">
    <property type="entry name" value="Homodimeric domain of signal transducing histidine kinase"/>
    <property type="match status" value="1"/>
</dbReference>
<feature type="transmembrane region" description="Helical" evidence="15">
    <location>
        <begin position="27"/>
        <end position="51"/>
    </location>
</feature>
<dbReference type="GO" id="GO:0005886">
    <property type="term" value="C:plasma membrane"/>
    <property type="evidence" value="ECO:0007669"/>
    <property type="project" value="UniProtKB-SubCell"/>
</dbReference>
<feature type="transmembrane region" description="Helical" evidence="15">
    <location>
        <begin position="444"/>
        <end position="464"/>
    </location>
</feature>
<protein>
    <recommendedName>
        <fullName evidence="3">histidine kinase</fullName>
        <ecNumber evidence="3">2.7.13.3</ecNumber>
    </recommendedName>
</protein>
<dbReference type="STRING" id="537013.CLOSTMETH_01955"/>
<dbReference type="InterPro" id="IPR003594">
    <property type="entry name" value="HATPase_dom"/>
</dbReference>
<keyword evidence="8" id="KW-0547">Nucleotide-binding</keyword>
<accession>C0EDM7</accession>
<feature type="compositionally biased region" description="Basic and acidic residues" evidence="14">
    <location>
        <begin position="11"/>
        <end position="20"/>
    </location>
</feature>